<dbReference type="InterPro" id="IPR029058">
    <property type="entry name" value="AB_hydrolase_fold"/>
</dbReference>
<keyword evidence="4" id="KW-1185">Reference proteome</keyword>
<gene>
    <name evidence="3" type="ORF">B0E33_13325</name>
</gene>
<dbReference type="EMBL" id="CP019630">
    <property type="protein sequence ID" value="AQQ07367.1"/>
    <property type="molecule type" value="Genomic_DNA"/>
</dbReference>
<proteinExistence type="predicted"/>
<dbReference type="GO" id="GO:0016787">
    <property type="term" value="F:hydrolase activity"/>
    <property type="evidence" value="ECO:0007669"/>
    <property type="project" value="UniProtKB-KW"/>
</dbReference>
<evidence type="ECO:0000256" key="1">
    <source>
        <dbReference type="ARBA" id="ARBA00022801"/>
    </source>
</evidence>
<dbReference type="Gene3D" id="3.40.50.1820">
    <property type="entry name" value="alpha/beta hydrolase"/>
    <property type="match status" value="1"/>
</dbReference>
<evidence type="ECO:0000259" key="2">
    <source>
        <dbReference type="Pfam" id="PF00561"/>
    </source>
</evidence>
<dbReference type="SUPFAM" id="SSF53474">
    <property type="entry name" value="alpha/beta-Hydrolases"/>
    <property type="match status" value="1"/>
</dbReference>
<dbReference type="PRINTS" id="PR00111">
    <property type="entry name" value="ABHYDROLASE"/>
</dbReference>
<dbReference type="InterPro" id="IPR000073">
    <property type="entry name" value="AB_hydrolase_1"/>
</dbReference>
<protein>
    <submittedName>
        <fullName evidence="3">Alpha/beta hydrolase</fullName>
    </submittedName>
</protein>
<dbReference type="Pfam" id="PF00561">
    <property type="entry name" value="Abhydrolase_1"/>
    <property type="match status" value="1"/>
</dbReference>
<dbReference type="Proteomes" id="UP000188174">
    <property type="component" value="Chromosome"/>
</dbReference>
<organism evidence="3 4">
    <name type="scientific">Roseibium algicola</name>
    <dbReference type="NCBI Taxonomy" id="2857014"/>
    <lineage>
        <taxon>Bacteria</taxon>
        <taxon>Pseudomonadati</taxon>
        <taxon>Pseudomonadota</taxon>
        <taxon>Alphaproteobacteria</taxon>
        <taxon>Hyphomicrobiales</taxon>
        <taxon>Stappiaceae</taxon>
        <taxon>Roseibium</taxon>
    </lineage>
</organism>
<dbReference type="InterPro" id="IPR050266">
    <property type="entry name" value="AB_hydrolase_sf"/>
</dbReference>
<dbReference type="PANTHER" id="PTHR43798">
    <property type="entry name" value="MONOACYLGLYCEROL LIPASE"/>
    <property type="match status" value="1"/>
</dbReference>
<name>A0ABM6IA59_9HYPH</name>
<evidence type="ECO:0000313" key="3">
    <source>
        <dbReference type="EMBL" id="AQQ07367.1"/>
    </source>
</evidence>
<evidence type="ECO:0000313" key="4">
    <source>
        <dbReference type="Proteomes" id="UP000188174"/>
    </source>
</evidence>
<reference evidence="3 4" key="1">
    <citation type="submission" date="2017-02" db="EMBL/GenBank/DDBJ databases">
        <authorList>
            <person name="Jeong S."/>
        </authorList>
    </citation>
    <scope>NUCLEOTIDE SEQUENCE [LARGE SCALE GENOMIC DNA]</scope>
    <source>
        <strain evidence="3 4">RMAR6-6</strain>
    </source>
</reference>
<keyword evidence="1 3" id="KW-0378">Hydrolase</keyword>
<sequence>MLASPSIALADSTLQNGYAEVNGMRMYYEISGEGEPIVVLHGAYMNIQSMGDIIPMLAETRRVYAVELQGHGRTEDIDRSITYPALAEDVALFMDALNLPEADVFGYSMGAAVGFQLAVRHPGKVDQLVAASLAYDIEGMQPEYRAMVPSMTPDMFTGTPIEQDWERLAPDPDGFDDFVTRMIGLEHEPVSWEEDVRTLQAPVLLISGDADVSTLEHSVAMFRLLGGGSMGDLGNPLPASRLAILPATSHTAIIRQPELLNAFIAPFLAGETPKGMFD</sequence>
<accession>A0ABM6IA59</accession>
<feature type="domain" description="AB hydrolase-1" evidence="2">
    <location>
        <begin position="36"/>
        <end position="133"/>
    </location>
</feature>
<dbReference type="PANTHER" id="PTHR43798:SF31">
    <property type="entry name" value="AB HYDROLASE SUPERFAMILY PROTEIN YCLE"/>
    <property type="match status" value="1"/>
</dbReference>